<evidence type="ECO:0000256" key="2">
    <source>
        <dbReference type="ARBA" id="ARBA00008892"/>
    </source>
</evidence>
<evidence type="ECO:0000256" key="9">
    <source>
        <dbReference type="ARBA" id="ARBA00023128"/>
    </source>
</evidence>
<keyword evidence="7 15" id="KW-1133">Transmembrane helix</keyword>
<sequence length="54" mass="6437">MPQLNPSPWFMILIFSWLVFLAFLPTKIMSHTYPNKLTPETKEASSNNPWTWPW</sequence>
<evidence type="ECO:0000256" key="15">
    <source>
        <dbReference type="SAM" id="Phobius"/>
    </source>
</evidence>
<dbReference type="InterPro" id="IPR050635">
    <property type="entry name" value="ATPase_protein_8"/>
</dbReference>
<dbReference type="AlphaFoldDB" id="A0A060P113"/>
<dbReference type="OrthoDB" id="8734014at2759"/>
<dbReference type="EMBL" id="AP012317">
    <property type="protein sequence ID" value="BAO84814.1"/>
    <property type="molecule type" value="Genomic_DNA"/>
</dbReference>
<proteinExistence type="inferred from homology"/>
<dbReference type="InterPro" id="IPR001421">
    <property type="entry name" value="ATP8_metazoa"/>
</dbReference>
<evidence type="ECO:0000256" key="5">
    <source>
        <dbReference type="ARBA" id="ARBA00022692"/>
    </source>
</evidence>
<dbReference type="GO" id="GO:0045259">
    <property type="term" value="C:proton-transporting ATP synthase complex"/>
    <property type="evidence" value="ECO:0007669"/>
    <property type="project" value="UniProtKB-KW"/>
</dbReference>
<keyword evidence="4 14" id="KW-0138">CF(0)</keyword>
<keyword evidence="11" id="KW-0066">ATP synthesis</keyword>
<dbReference type="Pfam" id="PF00895">
    <property type="entry name" value="ATP-synt_8"/>
    <property type="match status" value="1"/>
</dbReference>
<feature type="transmembrane region" description="Helical" evidence="15">
    <location>
        <begin position="6"/>
        <end position="24"/>
    </location>
</feature>
<evidence type="ECO:0000256" key="13">
    <source>
        <dbReference type="ARBA" id="ARBA00064647"/>
    </source>
</evidence>
<keyword evidence="9 14" id="KW-0496">Mitochondrion</keyword>
<keyword evidence="8 14" id="KW-0406">Ion transport</keyword>
<comment type="subcellular location">
    <subcellularLocation>
        <location evidence="1 14">Mitochondrion membrane</location>
        <topology evidence="1 14">Single-pass membrane protein</topology>
    </subcellularLocation>
</comment>
<dbReference type="GO" id="GO:0031966">
    <property type="term" value="C:mitochondrial membrane"/>
    <property type="evidence" value="ECO:0007669"/>
    <property type="project" value="UniProtKB-SubCell"/>
</dbReference>
<protein>
    <recommendedName>
        <fullName evidence="14">ATP synthase complex subunit 8</fullName>
    </recommendedName>
</protein>
<organism evidence="16">
    <name type="scientific">Synchiropus splendidus</name>
    <name type="common">Mandarinfish</name>
    <name type="synonym">Callionymus splendidus</name>
    <dbReference type="NCBI Taxonomy" id="270530"/>
    <lineage>
        <taxon>Eukaryota</taxon>
        <taxon>Metazoa</taxon>
        <taxon>Chordata</taxon>
        <taxon>Craniata</taxon>
        <taxon>Vertebrata</taxon>
        <taxon>Euteleostomi</taxon>
        <taxon>Actinopterygii</taxon>
        <taxon>Neopterygii</taxon>
        <taxon>Teleostei</taxon>
        <taxon>Neoteleostei</taxon>
        <taxon>Acanthomorphata</taxon>
        <taxon>Syngnathiaria</taxon>
        <taxon>Syngnathiformes</taxon>
        <taxon>Callionymoidei</taxon>
        <taxon>Callionymidae</taxon>
        <taxon>Synchiropus</taxon>
    </lineage>
</organism>
<comment type="subunit">
    <text evidence="13">Component of the ATP synthase complex composed at least of ATP5F1A/subunit alpha, ATP5F1B/subunit beta, ATP5MC1/subunit c (homooctomer), MT-ATP6/subunit a, MT-ATP8/subunit 8, ATP5ME/subunit e, ATP5MF/subunit f, ATP5MG/subunit g, ATP5MK/subunit k, ATP5MJ/subunit j, ATP5F1C/subunit gamma, ATP5F1D/subunit delta, ATP5F1E/subunit epsilon, ATP5PF/subunit F6, ATP5PB/subunit b, ATP5PD/subunit d, ATP5PO/subunit OSCP. ATP synthase complex consists of a soluble F(1) head domain (subunits alpha(3) and beta(3)) - the catalytic core - and a membrane F(0) domain - the membrane proton channel (subunits c, a, 8, e, f, g, k and j). These two domains are linked by a central stalk (subunits gamma, delta, and epsilon) rotating inside the F1 region and a stationary peripheral stalk (subunits F6, b, d, and OSCP).</text>
</comment>
<reference evidence="16" key="2">
    <citation type="journal article" date="2014" name="Gene">
        <title>Mitogenomic circumscription of a novel percomorph fish clade mainly comprising "Syngnathoidei" (Teleostei).</title>
        <authorList>
            <person name="Song H.Y."/>
            <person name="Mabuchi K."/>
            <person name="Satoh T.P."/>
            <person name="Moore J.A."/>
            <person name="Yamanoue Y."/>
            <person name="Miya M."/>
            <person name="Nishida M."/>
        </authorList>
    </citation>
    <scope>NUCLEOTIDE SEQUENCE</scope>
</reference>
<dbReference type="GO" id="GO:0015078">
    <property type="term" value="F:proton transmembrane transporter activity"/>
    <property type="evidence" value="ECO:0007669"/>
    <property type="project" value="InterPro"/>
</dbReference>
<comment type="similarity">
    <text evidence="2 14">Belongs to the ATPase protein 8 family.</text>
</comment>
<accession>A0A060P113</accession>
<keyword evidence="6 14" id="KW-0375">Hydrogen ion transport</keyword>
<evidence type="ECO:0000256" key="3">
    <source>
        <dbReference type="ARBA" id="ARBA00022448"/>
    </source>
</evidence>
<evidence type="ECO:0000256" key="14">
    <source>
        <dbReference type="RuleBase" id="RU003661"/>
    </source>
</evidence>
<geneLocation type="mitochondrion" evidence="16"/>
<name>A0A060P113_SYNSL</name>
<evidence type="ECO:0000313" key="17">
    <source>
        <dbReference type="EMBL" id="BBU26141.1"/>
    </source>
</evidence>
<evidence type="ECO:0000256" key="6">
    <source>
        <dbReference type="ARBA" id="ARBA00022781"/>
    </source>
</evidence>
<evidence type="ECO:0000256" key="10">
    <source>
        <dbReference type="ARBA" id="ARBA00023136"/>
    </source>
</evidence>
<dbReference type="GO" id="GO:0015986">
    <property type="term" value="P:proton motive force-driven ATP synthesis"/>
    <property type="evidence" value="ECO:0007669"/>
    <property type="project" value="InterPro"/>
</dbReference>
<dbReference type="PANTHER" id="PTHR39937">
    <property type="entry name" value="ATP SYNTHASE PROTEIN 8"/>
    <property type="match status" value="1"/>
</dbReference>
<evidence type="ECO:0000256" key="1">
    <source>
        <dbReference type="ARBA" id="ARBA00004304"/>
    </source>
</evidence>
<keyword evidence="5 14" id="KW-0812">Transmembrane</keyword>
<comment type="function">
    <text evidence="12">Subunit 8, of the mitochondrial membrane ATP synthase complex (F(1)F(0) ATP synthase or Complex V) that produces ATP from ADP in the presence of a proton gradient across the membrane which is generated by electron transport complexes of the respiratory chain. ATP synthase complex consist of a soluble F(1) head domain - the catalytic core - and a membrane F(1) domain - the membrane proton channel. These two domains are linked by a central stalk rotating inside the F(1) region and a stationary peripheral stalk. During catalysis, ATP synthesis in the catalytic domain of F(1) is coupled via a rotary mechanism of the central stalk subunits to proton translocation. In vivo, can only synthesize ATP although its ATP hydrolase activity can be activated artificially in vitro. Part of the complex F(0) domain.</text>
</comment>
<evidence type="ECO:0000256" key="4">
    <source>
        <dbReference type="ARBA" id="ARBA00022547"/>
    </source>
</evidence>
<keyword evidence="3 14" id="KW-0813">Transport</keyword>
<evidence type="ECO:0000256" key="12">
    <source>
        <dbReference type="ARBA" id="ARBA00053067"/>
    </source>
</evidence>
<evidence type="ECO:0000313" key="16">
    <source>
        <dbReference type="EMBL" id="BAO84814.1"/>
    </source>
</evidence>
<gene>
    <name evidence="16" type="primary">ATPase 8</name>
    <name evidence="17" type="synonym">ATPase8</name>
</gene>
<dbReference type="PANTHER" id="PTHR39937:SF1">
    <property type="entry name" value="ATP SYNTHASE PROTEIN 8"/>
    <property type="match status" value="1"/>
</dbReference>
<keyword evidence="10 15" id="KW-0472">Membrane</keyword>
<evidence type="ECO:0000256" key="7">
    <source>
        <dbReference type="ARBA" id="ARBA00022989"/>
    </source>
</evidence>
<evidence type="ECO:0000256" key="11">
    <source>
        <dbReference type="ARBA" id="ARBA00023310"/>
    </source>
</evidence>
<dbReference type="EMBL" id="AP006824">
    <property type="protein sequence ID" value="BBU26141.1"/>
    <property type="molecule type" value="Genomic_DNA"/>
</dbReference>
<reference evidence="17" key="1">
    <citation type="submission" date="2004-04" db="EMBL/GenBank/DDBJ databases">
        <title>The ray-finned fish phylogeny.</title>
        <authorList>
            <person name="Miya M."/>
        </authorList>
    </citation>
    <scope>NUCLEOTIDE SEQUENCE</scope>
</reference>
<evidence type="ECO:0000256" key="8">
    <source>
        <dbReference type="ARBA" id="ARBA00023065"/>
    </source>
</evidence>